<evidence type="ECO:0000313" key="6">
    <source>
        <dbReference type="EMBL" id="GHG75232.1"/>
    </source>
</evidence>
<keyword evidence="2" id="KW-0547">Nucleotide-binding</keyword>
<evidence type="ECO:0000256" key="1">
    <source>
        <dbReference type="ARBA" id="ARBA00022737"/>
    </source>
</evidence>
<evidence type="ECO:0000256" key="4">
    <source>
        <dbReference type="SAM" id="Coils"/>
    </source>
</evidence>
<keyword evidence="7" id="KW-1185">Reference proteome</keyword>
<feature type="domain" description="ABC transporter" evidence="5">
    <location>
        <begin position="2"/>
        <end position="243"/>
    </location>
</feature>
<dbReference type="PANTHER" id="PTHR19211">
    <property type="entry name" value="ATP-BINDING TRANSPORT PROTEIN-RELATED"/>
    <property type="match status" value="1"/>
</dbReference>
<dbReference type="InterPro" id="IPR027417">
    <property type="entry name" value="P-loop_NTPase"/>
</dbReference>
<evidence type="ECO:0000259" key="5">
    <source>
        <dbReference type="PROSITE" id="PS50893"/>
    </source>
</evidence>
<evidence type="ECO:0000256" key="2">
    <source>
        <dbReference type="ARBA" id="ARBA00022741"/>
    </source>
</evidence>
<dbReference type="EMBL" id="BNAO01000009">
    <property type="protein sequence ID" value="GHG75232.1"/>
    <property type="molecule type" value="Genomic_DNA"/>
</dbReference>
<dbReference type="PROSITE" id="PS00211">
    <property type="entry name" value="ABC_TRANSPORTER_1"/>
    <property type="match status" value="2"/>
</dbReference>
<keyword evidence="1" id="KW-0677">Repeat</keyword>
<dbReference type="CDD" id="cd03221">
    <property type="entry name" value="ABCF_EF-3"/>
    <property type="match status" value="2"/>
</dbReference>
<dbReference type="InterPro" id="IPR017871">
    <property type="entry name" value="ABC_transporter-like_CS"/>
</dbReference>
<dbReference type="PROSITE" id="PS50893">
    <property type="entry name" value="ABC_TRANSPORTER_2"/>
    <property type="match status" value="2"/>
</dbReference>
<dbReference type="Pfam" id="PF00005">
    <property type="entry name" value="ABC_tran"/>
    <property type="match status" value="2"/>
</dbReference>
<feature type="domain" description="ABC transporter" evidence="5">
    <location>
        <begin position="310"/>
        <end position="525"/>
    </location>
</feature>
<evidence type="ECO:0000256" key="3">
    <source>
        <dbReference type="ARBA" id="ARBA00022840"/>
    </source>
</evidence>
<feature type="coiled-coil region" evidence="4">
    <location>
        <begin position="552"/>
        <end position="586"/>
    </location>
</feature>
<sequence length="644" mass="71594">MIQLQQVELRRGINALFSGADLTVFPGQKVGIVGANGCGKSSLFALLQGKLHADTGNVSMPAAWVIATVAQETPALDCSALDYVLQGDEALFPLLLKARSQCSESDLAVVHQQIEALDGYRAEAKAGTLLAGLGFSGEMQGLPVKSFSGGWRMRMNLAKALMKPADLLLLDEPTNHLDLDAVLWLEKYLSNYPGTLLLISHDRDFLDAVTDNTVHIERQCLTLYKGNYSQFERQRAEQLSQHQANFEKQQRQVAHLQQFIDRFKAQATKARQAQSRIKALERMTLLAPAHIDSPFSFSFREPKSLPNPLLKMDNVQAGYADKVILSNINFQLLPGSRIGLLGRNGAGKSTLIKLLSGELKPKSGEVWYANGVSLGYFAQHQLETLRPQDSPLQHLVRLDPLVPEQKLRDFLGGFGFHGDKALEACAPFSGGEKARLVLALLVYQRPNLLLLDEPTNHLDLDMREAIVMALQDFAGAIVVVSHDRHLLSSTTDEFYLVAHGKVAPFDGDLADYYQWLQQDARQTQANLQTQNNASDTTISNSAVQRKDQKRLEAELRNLLRPLKQKIDKLELQQQQLTAQLAQLEQQLADPDIYDAKQKAQLTKLLAEQSAANSTLSAIEEQWFEAQEQLEQRTDQFWQQNGGAA</sequence>
<organism evidence="6 7">
    <name type="scientific">Alishewanella longhuensis</name>
    <dbReference type="NCBI Taxonomy" id="1091037"/>
    <lineage>
        <taxon>Bacteria</taxon>
        <taxon>Pseudomonadati</taxon>
        <taxon>Pseudomonadota</taxon>
        <taxon>Gammaproteobacteria</taxon>
        <taxon>Alteromonadales</taxon>
        <taxon>Alteromonadaceae</taxon>
        <taxon>Alishewanella</taxon>
    </lineage>
</organism>
<name>A0ABQ3L9U8_9ALTE</name>
<dbReference type="SMART" id="SM00382">
    <property type="entry name" value="AAA"/>
    <property type="match status" value="2"/>
</dbReference>
<dbReference type="SUPFAM" id="SSF52540">
    <property type="entry name" value="P-loop containing nucleoside triphosphate hydrolases"/>
    <property type="match status" value="2"/>
</dbReference>
<dbReference type="RefSeq" id="WP_189433781.1">
    <property type="nucleotide sequence ID" value="NZ_BNAO01000009.1"/>
</dbReference>
<dbReference type="PANTHER" id="PTHR19211:SF14">
    <property type="entry name" value="ATP-BINDING CASSETTE SUB-FAMILY F MEMBER 1"/>
    <property type="match status" value="1"/>
</dbReference>
<comment type="caution">
    <text evidence="6">The sequence shown here is derived from an EMBL/GenBank/DDBJ whole genome shotgun (WGS) entry which is preliminary data.</text>
</comment>
<dbReference type="InterPro" id="IPR003439">
    <property type="entry name" value="ABC_transporter-like_ATP-bd"/>
</dbReference>
<dbReference type="InterPro" id="IPR032781">
    <property type="entry name" value="ABC_tran_Xtn"/>
</dbReference>
<evidence type="ECO:0000313" key="7">
    <source>
        <dbReference type="Proteomes" id="UP000659697"/>
    </source>
</evidence>
<accession>A0ABQ3L9U8</accession>
<dbReference type="InterPro" id="IPR003593">
    <property type="entry name" value="AAA+_ATPase"/>
</dbReference>
<dbReference type="Gene3D" id="3.40.50.300">
    <property type="entry name" value="P-loop containing nucleotide triphosphate hydrolases"/>
    <property type="match status" value="2"/>
</dbReference>
<proteinExistence type="predicted"/>
<keyword evidence="4" id="KW-0175">Coiled coil</keyword>
<dbReference type="Proteomes" id="UP000659697">
    <property type="component" value="Unassembled WGS sequence"/>
</dbReference>
<dbReference type="InterPro" id="IPR050611">
    <property type="entry name" value="ABCF"/>
</dbReference>
<dbReference type="Pfam" id="PF12848">
    <property type="entry name" value="ABC_tran_Xtn"/>
    <property type="match status" value="1"/>
</dbReference>
<keyword evidence="3 6" id="KW-0067">ATP-binding</keyword>
<dbReference type="GO" id="GO:0005524">
    <property type="term" value="F:ATP binding"/>
    <property type="evidence" value="ECO:0007669"/>
    <property type="project" value="UniProtKB-KW"/>
</dbReference>
<reference evidence="7" key="1">
    <citation type="journal article" date="2019" name="Int. J. Syst. Evol. Microbiol.">
        <title>The Global Catalogue of Microorganisms (GCM) 10K type strain sequencing project: providing services to taxonomists for standard genome sequencing and annotation.</title>
        <authorList>
            <consortium name="The Broad Institute Genomics Platform"/>
            <consortium name="The Broad Institute Genome Sequencing Center for Infectious Disease"/>
            <person name="Wu L."/>
            <person name="Ma J."/>
        </authorList>
    </citation>
    <scope>NUCLEOTIDE SEQUENCE [LARGE SCALE GENOMIC DNA]</scope>
    <source>
        <strain evidence="7">CGMCC 1.7003</strain>
    </source>
</reference>
<gene>
    <name evidence="6" type="ORF">GCM10010919_29220</name>
</gene>
<protein>
    <submittedName>
        <fullName evidence="6">ABC transporter ATP-binding protein</fullName>
    </submittedName>
</protein>